<protein>
    <submittedName>
        <fullName evidence="1">HSD17B12 isoform 11</fullName>
    </submittedName>
</protein>
<gene>
    <name evidence="1" type="ORF">CK820_G0028987</name>
</gene>
<comment type="caution">
    <text evidence="1">The sequence shown here is derived from an EMBL/GenBank/DDBJ whole genome shotgun (WGS) entry which is preliminary data.</text>
</comment>
<sequence>MAPRAGFRPKVVSEQRLLVSSSPSRPAPLPGFIHSLFSFTKLSQVVLMELENHMQKS</sequence>
<reference evidence="1 2" key="1">
    <citation type="submission" date="2017-12" db="EMBL/GenBank/DDBJ databases">
        <title>High-resolution comparative analysis of great ape genomes.</title>
        <authorList>
            <person name="Pollen A."/>
            <person name="Hastie A."/>
            <person name="Hormozdiari F."/>
            <person name="Dougherty M."/>
            <person name="Liu R."/>
            <person name="Chaisson M."/>
            <person name="Hoppe E."/>
            <person name="Hill C."/>
            <person name="Pang A."/>
            <person name="Hillier L."/>
            <person name="Baker C."/>
            <person name="Armstrong J."/>
            <person name="Shendure J."/>
            <person name="Paten B."/>
            <person name="Wilson R."/>
            <person name="Chao H."/>
            <person name="Schneider V."/>
            <person name="Ventura M."/>
            <person name="Kronenberg Z."/>
            <person name="Murali S."/>
            <person name="Gordon D."/>
            <person name="Cantsilieris S."/>
            <person name="Munson K."/>
            <person name="Nelson B."/>
            <person name="Raja A."/>
            <person name="Underwood J."/>
            <person name="Diekhans M."/>
            <person name="Fiddes I."/>
            <person name="Haussler D."/>
            <person name="Eichler E."/>
        </authorList>
    </citation>
    <scope>NUCLEOTIDE SEQUENCE [LARGE SCALE GENOMIC DNA]</scope>
    <source>
        <strain evidence="1">Yerkes chimp pedigree #C0471</strain>
    </source>
</reference>
<name>A0A2J8LHR7_PANTR</name>
<evidence type="ECO:0000313" key="1">
    <source>
        <dbReference type="EMBL" id="PNI46811.1"/>
    </source>
</evidence>
<organism evidence="1 2">
    <name type="scientific">Pan troglodytes</name>
    <name type="common">Chimpanzee</name>
    <dbReference type="NCBI Taxonomy" id="9598"/>
    <lineage>
        <taxon>Eukaryota</taxon>
        <taxon>Metazoa</taxon>
        <taxon>Chordata</taxon>
        <taxon>Craniata</taxon>
        <taxon>Vertebrata</taxon>
        <taxon>Euteleostomi</taxon>
        <taxon>Mammalia</taxon>
        <taxon>Eutheria</taxon>
        <taxon>Euarchontoglires</taxon>
        <taxon>Primates</taxon>
        <taxon>Haplorrhini</taxon>
        <taxon>Catarrhini</taxon>
        <taxon>Hominidae</taxon>
        <taxon>Pan</taxon>
    </lineage>
</organism>
<proteinExistence type="predicted"/>
<dbReference type="AlphaFoldDB" id="A0A2J8LHR7"/>
<accession>A0A2J8LHR7</accession>
<evidence type="ECO:0000313" key="2">
    <source>
        <dbReference type="Proteomes" id="UP000236370"/>
    </source>
</evidence>
<dbReference type="EMBL" id="NBAG03000291">
    <property type="protein sequence ID" value="PNI46811.1"/>
    <property type="molecule type" value="Genomic_DNA"/>
</dbReference>
<dbReference type="Proteomes" id="UP000236370">
    <property type="component" value="Unassembled WGS sequence"/>
</dbReference>